<sequence>MSQALIDALRNPAVYPHPVDQVRIIETHISWVILTGHHAYKMKKPVNFGFLDFTTLAARKHFCEQELKLNQRMAPELYLEVLPVTGTPDAPQLSGAGEPIEYLLKMQEFPQSQLLEHIQARGELNNGHIDALAEQIAHFHLQTPALASEHPLNSAQAIVAPMRQNFEQIRPLLQETADLAQLDALEAWTETSISRLEPMLEQRCQQGLIRECHGDLHLGNATLIDGKVVLFDCIEFNEPFRMIDIASDAAFLAMDLEDRGMQPQSHRFINGWLERTGDYGALHLMNLYKAYRALVRAKVNLFRLHQEQDDDERQAVLRQYRSYADLAESYSTVPYRVLAITHGFSAVGKSSVSLCLVEALGAIRLRSDVERKRLFGTQKKADGQQLDTGIYDKQSSEATYKRLNELAETVLQAGFSVVLDATYIKQVQRQSARSVAEATGVPFLILDCQAPMELILEWLAERQAEGSDPSDATEAVIRAQQASQEPLTTEELTHSLRVDTHIPASYDNLVNKLRQHLSGL</sequence>
<evidence type="ECO:0008006" key="3">
    <source>
        <dbReference type="Google" id="ProtNLM"/>
    </source>
</evidence>
<dbReference type="AlphaFoldDB" id="A0A839T6M5"/>
<dbReference type="EMBL" id="JACHXI010000026">
    <property type="protein sequence ID" value="MBB3105131.1"/>
    <property type="molecule type" value="Genomic_DNA"/>
</dbReference>
<protein>
    <recommendedName>
        <fullName evidence="3">Aminoglycoside phosphotransferase domain-containing protein</fullName>
    </recommendedName>
</protein>
<reference evidence="1 2" key="1">
    <citation type="submission" date="2020-08" db="EMBL/GenBank/DDBJ databases">
        <title>Genomic Encyclopedia of Type Strains, Phase III (KMG-III): the genomes of soil and plant-associated and newly described type strains.</title>
        <authorList>
            <person name="Whitman W."/>
        </authorList>
    </citation>
    <scope>NUCLEOTIDE SEQUENCE [LARGE SCALE GENOMIC DNA]</scope>
    <source>
        <strain evidence="1 2">CECT 4462</strain>
    </source>
</reference>
<dbReference type="InterPro" id="IPR011009">
    <property type="entry name" value="Kinase-like_dom_sf"/>
</dbReference>
<dbReference type="RefSeq" id="WP_183167980.1">
    <property type="nucleotide sequence ID" value="NZ_JACHXI010000026.1"/>
</dbReference>
<evidence type="ECO:0000313" key="2">
    <source>
        <dbReference type="Proteomes" id="UP000549250"/>
    </source>
</evidence>
<accession>A0A839T6M5</accession>
<dbReference type="Gene3D" id="3.90.1200.10">
    <property type="match status" value="1"/>
</dbReference>
<name>A0A839T6M5_AZOMA</name>
<dbReference type="PANTHER" id="PTHR43883">
    <property type="entry name" value="SLR0207 PROTEIN"/>
    <property type="match status" value="1"/>
</dbReference>
<dbReference type="Gene3D" id="3.40.50.300">
    <property type="entry name" value="P-loop containing nucleotide triphosphate hydrolases"/>
    <property type="match status" value="1"/>
</dbReference>
<gene>
    <name evidence="1" type="ORF">FHR87_003565</name>
</gene>
<dbReference type="SUPFAM" id="SSF52540">
    <property type="entry name" value="P-loop containing nucleoside triphosphate hydrolases"/>
    <property type="match status" value="1"/>
</dbReference>
<dbReference type="InterPro" id="IPR027417">
    <property type="entry name" value="P-loop_NTPase"/>
</dbReference>
<dbReference type="Pfam" id="PF13671">
    <property type="entry name" value="AAA_33"/>
    <property type="match status" value="1"/>
</dbReference>
<evidence type="ECO:0000313" key="1">
    <source>
        <dbReference type="EMBL" id="MBB3105131.1"/>
    </source>
</evidence>
<dbReference type="SUPFAM" id="SSF56112">
    <property type="entry name" value="Protein kinase-like (PK-like)"/>
    <property type="match status" value="1"/>
</dbReference>
<dbReference type="Proteomes" id="UP000549250">
    <property type="component" value="Unassembled WGS sequence"/>
</dbReference>
<organism evidence="1 2">
    <name type="scientific">Azomonas macrocytogenes</name>
    <name type="common">Azotobacter macrocytogenes</name>
    <dbReference type="NCBI Taxonomy" id="69962"/>
    <lineage>
        <taxon>Bacteria</taxon>
        <taxon>Pseudomonadati</taxon>
        <taxon>Pseudomonadota</taxon>
        <taxon>Gammaproteobacteria</taxon>
        <taxon>Pseudomonadales</taxon>
        <taxon>Pseudomonadaceae</taxon>
        <taxon>Azomonas</taxon>
    </lineage>
</organism>
<comment type="caution">
    <text evidence="1">The sequence shown here is derived from an EMBL/GenBank/DDBJ whole genome shotgun (WGS) entry which is preliminary data.</text>
</comment>
<keyword evidence="2" id="KW-1185">Reference proteome</keyword>
<dbReference type="PANTHER" id="PTHR43883:SF1">
    <property type="entry name" value="GLUCONOKINASE"/>
    <property type="match status" value="1"/>
</dbReference>
<proteinExistence type="predicted"/>
<dbReference type="InterPro" id="IPR052732">
    <property type="entry name" value="Cell-binding_unc_protein"/>
</dbReference>